<comment type="caution">
    <text evidence="1">The sequence shown here is derived from an EMBL/GenBank/DDBJ whole genome shotgun (WGS) entry which is preliminary data.</text>
</comment>
<proteinExistence type="predicted"/>
<dbReference type="AlphaFoldDB" id="A0A7X0JA17"/>
<reference evidence="1 2" key="1">
    <citation type="submission" date="2020-08" db="EMBL/GenBank/DDBJ databases">
        <title>The Agave Microbiome: Exploring the role of microbial communities in plant adaptations to desert environments.</title>
        <authorList>
            <person name="Partida-Martinez L.P."/>
        </authorList>
    </citation>
    <scope>NUCLEOTIDE SEQUENCE [LARGE SCALE GENOMIC DNA]</scope>
    <source>
        <strain evidence="1 2">AS3.13</strain>
    </source>
</reference>
<reference evidence="1 2" key="2">
    <citation type="submission" date="2020-08" db="EMBL/GenBank/DDBJ databases">
        <authorList>
            <person name="Partida-Martinez L."/>
            <person name="Huntemann M."/>
            <person name="Clum A."/>
            <person name="Wang J."/>
            <person name="Palaniappan K."/>
            <person name="Ritter S."/>
            <person name="Chen I.-M."/>
            <person name="Stamatis D."/>
            <person name="Reddy T."/>
            <person name="O'Malley R."/>
            <person name="Daum C."/>
            <person name="Shapiro N."/>
            <person name="Ivanova N."/>
            <person name="Kyrpides N."/>
            <person name="Woyke T."/>
        </authorList>
    </citation>
    <scope>NUCLEOTIDE SEQUENCE [LARGE SCALE GENOMIC DNA]</scope>
    <source>
        <strain evidence="1 2">AS3.13</strain>
    </source>
</reference>
<protein>
    <submittedName>
        <fullName evidence="1">Uncharacterized protein</fullName>
    </submittedName>
</protein>
<evidence type="ECO:0000313" key="2">
    <source>
        <dbReference type="Proteomes" id="UP000522313"/>
    </source>
</evidence>
<accession>A0A7X0JA17</accession>
<organism evidence="1 2">
    <name type="scientific">Sphingomonas endophytica</name>
    <dbReference type="NCBI Taxonomy" id="869719"/>
    <lineage>
        <taxon>Bacteria</taxon>
        <taxon>Pseudomonadati</taxon>
        <taxon>Pseudomonadota</taxon>
        <taxon>Alphaproteobacteria</taxon>
        <taxon>Sphingomonadales</taxon>
        <taxon>Sphingomonadaceae</taxon>
        <taxon>Sphingomonas</taxon>
    </lineage>
</organism>
<dbReference type="Proteomes" id="UP000522313">
    <property type="component" value="Unassembled WGS sequence"/>
</dbReference>
<gene>
    <name evidence="1" type="ORF">F4693_000723</name>
</gene>
<dbReference type="EMBL" id="JACHBT010000003">
    <property type="protein sequence ID" value="MBB6503768.1"/>
    <property type="molecule type" value="Genomic_DNA"/>
</dbReference>
<name>A0A7X0JA17_9SPHN</name>
<sequence>MFAYHAVRFKLLDADQCRYPQGQRPRYSREQIIMPEHSFMKAAALAGRRADLEGDTPPRFPARNVDLVKERISALFRRESIDRLVCAAACGADLVALDVAENMGIPALIVLPFSRATFRRVSVIDRPGNWGGLYDRLVDAAARRADLITLGLAEDDETAFTVGNARIISEARRAAEQRLAVAVWEGSSRGEGDATAELLTAGQQQGFQTASVSTL</sequence>
<evidence type="ECO:0000313" key="1">
    <source>
        <dbReference type="EMBL" id="MBB6503768.1"/>
    </source>
</evidence>